<feature type="transmembrane region" description="Helical" evidence="1">
    <location>
        <begin position="57"/>
        <end position="83"/>
    </location>
</feature>
<name>A0A380JVQ5_STRDY</name>
<protein>
    <submittedName>
        <fullName evidence="2">Hypothetical membrane spanning protein</fullName>
    </submittedName>
</protein>
<reference evidence="2 3" key="1">
    <citation type="submission" date="2018-06" db="EMBL/GenBank/DDBJ databases">
        <authorList>
            <consortium name="Pathogen Informatics"/>
            <person name="Doyle S."/>
        </authorList>
    </citation>
    <scope>NUCLEOTIDE SEQUENCE [LARGE SCALE GENOMIC DNA]</scope>
    <source>
        <strain evidence="2 3">NCTC4670</strain>
    </source>
</reference>
<evidence type="ECO:0000256" key="1">
    <source>
        <dbReference type="SAM" id="Phobius"/>
    </source>
</evidence>
<keyword evidence="1" id="KW-0472">Membrane</keyword>
<gene>
    <name evidence="2" type="ORF">NCTC4670_01331</name>
</gene>
<dbReference type="EMBL" id="UHFG01000004">
    <property type="protein sequence ID" value="SUN50335.1"/>
    <property type="molecule type" value="Genomic_DNA"/>
</dbReference>
<organism evidence="2 3">
    <name type="scientific">Streptococcus dysgalactiae subsp. dysgalactiae</name>
    <dbReference type="NCBI Taxonomy" id="99822"/>
    <lineage>
        <taxon>Bacteria</taxon>
        <taxon>Bacillati</taxon>
        <taxon>Bacillota</taxon>
        <taxon>Bacilli</taxon>
        <taxon>Lactobacillales</taxon>
        <taxon>Streptococcaceae</taxon>
        <taxon>Streptococcus</taxon>
    </lineage>
</organism>
<keyword evidence="1" id="KW-0812">Transmembrane</keyword>
<feature type="transmembrane region" description="Helical" evidence="1">
    <location>
        <begin position="29"/>
        <end position="45"/>
    </location>
</feature>
<evidence type="ECO:0000313" key="2">
    <source>
        <dbReference type="EMBL" id="SUN50335.1"/>
    </source>
</evidence>
<dbReference type="AlphaFoldDB" id="A0A380JVQ5"/>
<sequence length="89" mass="9624">MKVSKVAQVVLTGGGPNVSGLKQFFQGDGIYLISVICAFLVIKNWKSADWLKVGSVLSIYAIVVSLFKGQEILAFLGGMLRWFGIETGL</sequence>
<keyword evidence="1" id="KW-1133">Transmembrane helix</keyword>
<dbReference type="Proteomes" id="UP000254797">
    <property type="component" value="Unassembled WGS sequence"/>
</dbReference>
<evidence type="ECO:0000313" key="3">
    <source>
        <dbReference type="Proteomes" id="UP000254797"/>
    </source>
</evidence>
<dbReference type="RefSeq" id="WP_037581342.1">
    <property type="nucleotide sequence ID" value="NZ_JAIFRT010000035.1"/>
</dbReference>
<accession>A0A380JVQ5</accession>
<proteinExistence type="predicted"/>